<keyword evidence="5" id="KW-0238">DNA-binding</keyword>
<feature type="binding site" evidence="7">
    <location>
        <position position="123"/>
    </location>
    <ligand>
        <name>Zn(2+)</name>
        <dbReference type="ChEBI" id="CHEBI:29105"/>
    </ligand>
</feature>
<evidence type="ECO:0000313" key="19">
    <source>
        <dbReference type="Proteomes" id="UP000285820"/>
    </source>
</evidence>
<dbReference type="GO" id="GO:0045892">
    <property type="term" value="P:negative regulation of DNA-templated transcription"/>
    <property type="evidence" value="ECO:0007669"/>
    <property type="project" value="TreeGrafter"/>
</dbReference>
<dbReference type="InterPro" id="IPR043135">
    <property type="entry name" value="Fur_C"/>
</dbReference>
<protein>
    <submittedName>
        <fullName evidence="9">Ferric uptake regulator family protein</fullName>
    </submittedName>
    <submittedName>
        <fullName evidence="10">Peroxide-responsive repressor perR</fullName>
    </submittedName>
    <submittedName>
        <fullName evidence="12">Transcriptional repressor</fullName>
    </submittedName>
</protein>
<dbReference type="AlphaFoldDB" id="A0A0M6WHR4"/>
<dbReference type="CDD" id="cd07153">
    <property type="entry name" value="Fur_like"/>
    <property type="match status" value="1"/>
</dbReference>
<dbReference type="EMBL" id="CYXX01000006">
    <property type="protein sequence ID" value="CUM91495.1"/>
    <property type="molecule type" value="Genomic_DNA"/>
</dbReference>
<reference evidence="18 19" key="3">
    <citation type="submission" date="2018-08" db="EMBL/GenBank/DDBJ databases">
        <title>A genome reference for cultivated species of the human gut microbiota.</title>
        <authorList>
            <person name="Zou Y."/>
            <person name="Xue W."/>
            <person name="Luo G."/>
        </authorList>
    </citation>
    <scope>NUCLEOTIDE SEQUENCE [LARGE SCALE GENOMIC DNA]</scope>
    <source>
        <strain evidence="12 19">AF24-4</strain>
        <strain evidence="14 20">AM27-11</strain>
        <strain evidence="13 18">AM32-8LB</strain>
    </source>
</reference>
<dbReference type="STRING" id="360807.ERS852392_00204"/>
<comment type="cofactor">
    <cofactor evidence="7">
        <name>Zn(2+)</name>
        <dbReference type="ChEBI" id="CHEBI:29105"/>
    </cofactor>
    <text evidence="7">Binds 1 zinc ion per subunit.</text>
</comment>
<gene>
    <name evidence="10" type="primary">perR_1</name>
    <name evidence="14" type="ORF">DW707_05485</name>
    <name evidence="13" type="ORF">DW813_00315</name>
    <name evidence="12" type="ORF">DWY29_05160</name>
    <name evidence="11" type="ORF">ERS852392_00204</name>
    <name evidence="10" type="ORF">ERS852444_01065</name>
    <name evidence="9" type="ORF">RIL183_18731</name>
</gene>
<evidence type="ECO:0000256" key="6">
    <source>
        <dbReference type="ARBA" id="ARBA00023163"/>
    </source>
</evidence>
<keyword evidence="2" id="KW-0678">Repressor</keyword>
<feature type="binding site" evidence="8">
    <location>
        <position position="112"/>
    </location>
    <ligand>
        <name>Fe cation</name>
        <dbReference type="ChEBI" id="CHEBI:24875"/>
    </ligand>
</feature>
<dbReference type="EMBL" id="QRUN01000004">
    <property type="protein sequence ID" value="RGR70069.1"/>
    <property type="molecule type" value="Genomic_DNA"/>
</dbReference>
<feature type="binding site" evidence="7">
    <location>
        <position position="83"/>
    </location>
    <ligand>
        <name>Zn(2+)</name>
        <dbReference type="ChEBI" id="CHEBI:29105"/>
    </ligand>
</feature>
<dbReference type="GO" id="GO:0000976">
    <property type="term" value="F:transcription cis-regulatory region binding"/>
    <property type="evidence" value="ECO:0007669"/>
    <property type="project" value="TreeGrafter"/>
</dbReference>
<evidence type="ECO:0000256" key="4">
    <source>
        <dbReference type="ARBA" id="ARBA00023015"/>
    </source>
</evidence>
<dbReference type="Proteomes" id="UP000266391">
    <property type="component" value="Unassembled WGS sequence"/>
</dbReference>
<evidence type="ECO:0000256" key="8">
    <source>
        <dbReference type="PIRSR" id="PIRSR602481-2"/>
    </source>
</evidence>
<dbReference type="PANTHER" id="PTHR33202:SF7">
    <property type="entry name" value="FERRIC UPTAKE REGULATION PROTEIN"/>
    <property type="match status" value="1"/>
</dbReference>
<keyword evidence="3 7" id="KW-0862">Zinc</keyword>
<dbReference type="Gene3D" id="3.30.1490.190">
    <property type="match status" value="1"/>
</dbReference>
<evidence type="ECO:0000313" key="17">
    <source>
        <dbReference type="Proteomes" id="UP000095453"/>
    </source>
</evidence>
<dbReference type="SUPFAM" id="SSF46785">
    <property type="entry name" value="Winged helix' DNA-binding domain"/>
    <property type="match status" value="1"/>
</dbReference>
<sequence>MLKYSRQREAIKTFLAGRYDHPTAETVYLGIKEEFPNISLGTVYRNLSLLSDIGEIQKLSTGIGPDRFDGNPALHYHFICKHCGSVLDLSVDGLDHINVLANQGFDGEIEGHITYFYGKCADCKKNS</sequence>
<keyword evidence="4" id="KW-0805">Transcription regulation</keyword>
<organism evidence="9 15">
    <name type="scientific">Roseburia inulinivorans</name>
    <dbReference type="NCBI Taxonomy" id="360807"/>
    <lineage>
        <taxon>Bacteria</taxon>
        <taxon>Bacillati</taxon>
        <taxon>Bacillota</taxon>
        <taxon>Clostridia</taxon>
        <taxon>Lachnospirales</taxon>
        <taxon>Lachnospiraceae</taxon>
        <taxon>Roseburia</taxon>
    </lineage>
</organism>
<dbReference type="GO" id="GO:0008270">
    <property type="term" value="F:zinc ion binding"/>
    <property type="evidence" value="ECO:0007669"/>
    <property type="project" value="TreeGrafter"/>
</dbReference>
<dbReference type="EMBL" id="CYYR01000001">
    <property type="protein sequence ID" value="CUN38462.1"/>
    <property type="molecule type" value="Genomic_DNA"/>
</dbReference>
<evidence type="ECO:0000313" key="16">
    <source>
        <dbReference type="Proteomes" id="UP000095395"/>
    </source>
</evidence>
<evidence type="ECO:0000313" key="12">
    <source>
        <dbReference type="EMBL" id="RGR70069.1"/>
    </source>
</evidence>
<evidence type="ECO:0000256" key="3">
    <source>
        <dbReference type="ARBA" id="ARBA00022833"/>
    </source>
</evidence>
<dbReference type="GO" id="GO:1900376">
    <property type="term" value="P:regulation of secondary metabolite biosynthetic process"/>
    <property type="evidence" value="ECO:0007669"/>
    <property type="project" value="TreeGrafter"/>
</dbReference>
<reference evidence="9" key="1">
    <citation type="submission" date="2015-05" db="EMBL/GenBank/DDBJ databases">
        <authorList>
            <person name="Wang D.B."/>
            <person name="Wang M."/>
        </authorList>
    </citation>
    <scope>NUCLEOTIDE SEQUENCE [LARGE SCALE GENOMIC DNA]</scope>
    <source>
        <strain evidence="9">L1-83</strain>
    </source>
</reference>
<evidence type="ECO:0000313" key="9">
    <source>
        <dbReference type="EMBL" id="CRL36194.1"/>
    </source>
</evidence>
<dbReference type="Proteomes" id="UP000095453">
    <property type="component" value="Unassembled WGS sequence"/>
</dbReference>
<keyword evidence="7" id="KW-0479">Metal-binding</keyword>
<evidence type="ECO:0000313" key="15">
    <source>
        <dbReference type="Proteomes" id="UP000049828"/>
    </source>
</evidence>
<evidence type="ECO:0000256" key="7">
    <source>
        <dbReference type="PIRSR" id="PIRSR602481-1"/>
    </source>
</evidence>
<reference evidence="15" key="2">
    <citation type="submission" date="2015-05" db="EMBL/GenBank/DDBJ databases">
        <authorList>
            <consortium name="Pathogen Informatics"/>
        </authorList>
    </citation>
    <scope>NUCLEOTIDE SEQUENCE [LARGE SCALE GENOMIC DNA]</scope>
    <source>
        <strain evidence="11 16">2789STDY5608835</strain>
        <strain evidence="10 17">2789STDY5608887</strain>
        <strain evidence="15">L1-83</strain>
    </source>
</reference>
<dbReference type="Pfam" id="PF01475">
    <property type="entry name" value="FUR"/>
    <property type="match status" value="1"/>
</dbReference>
<dbReference type="RefSeq" id="WP_021923072.1">
    <property type="nucleotide sequence ID" value="NZ_CAKZTK010000027.1"/>
</dbReference>
<dbReference type="Gene3D" id="1.10.10.10">
    <property type="entry name" value="Winged helix-like DNA-binding domain superfamily/Winged helix DNA-binding domain"/>
    <property type="match status" value="1"/>
</dbReference>
<dbReference type="InterPro" id="IPR036390">
    <property type="entry name" value="WH_DNA-bd_sf"/>
</dbReference>
<keyword evidence="15" id="KW-1185">Reference proteome</keyword>
<feature type="binding site" evidence="7">
    <location>
        <position position="80"/>
    </location>
    <ligand>
        <name>Zn(2+)</name>
        <dbReference type="ChEBI" id="CHEBI:29105"/>
    </ligand>
</feature>
<dbReference type="InterPro" id="IPR036388">
    <property type="entry name" value="WH-like_DNA-bd_sf"/>
</dbReference>
<dbReference type="PANTHER" id="PTHR33202">
    <property type="entry name" value="ZINC UPTAKE REGULATION PROTEIN"/>
    <property type="match status" value="1"/>
</dbReference>
<name>A0A0M6WHR4_9FIRM</name>
<dbReference type="OrthoDB" id="8659436at2"/>
<dbReference type="EMBL" id="QSIQ01000001">
    <property type="protein sequence ID" value="RHD06356.1"/>
    <property type="molecule type" value="Genomic_DNA"/>
</dbReference>
<dbReference type="Proteomes" id="UP000285820">
    <property type="component" value="Unassembled WGS sequence"/>
</dbReference>
<evidence type="ECO:0000256" key="5">
    <source>
        <dbReference type="ARBA" id="ARBA00023125"/>
    </source>
</evidence>
<comment type="similarity">
    <text evidence="1">Belongs to the Fur family.</text>
</comment>
<proteinExistence type="inferred from homology"/>
<keyword evidence="6" id="KW-0804">Transcription</keyword>
<accession>A0A0M6WHR4</accession>
<dbReference type="EMBL" id="QSKW01000006">
    <property type="protein sequence ID" value="RHE98793.1"/>
    <property type="molecule type" value="Genomic_DNA"/>
</dbReference>
<dbReference type="Proteomes" id="UP000286271">
    <property type="component" value="Unassembled WGS sequence"/>
</dbReference>
<evidence type="ECO:0000256" key="1">
    <source>
        <dbReference type="ARBA" id="ARBA00007957"/>
    </source>
</evidence>
<evidence type="ECO:0000313" key="18">
    <source>
        <dbReference type="Proteomes" id="UP000266391"/>
    </source>
</evidence>
<evidence type="ECO:0000256" key="2">
    <source>
        <dbReference type="ARBA" id="ARBA00022491"/>
    </source>
</evidence>
<comment type="cofactor">
    <cofactor evidence="8">
        <name>Mn(2+)</name>
        <dbReference type="ChEBI" id="CHEBI:29035"/>
    </cofactor>
    <cofactor evidence="8">
        <name>Fe(2+)</name>
        <dbReference type="ChEBI" id="CHEBI:29033"/>
    </cofactor>
    <text evidence="8">Binds 1 Mn(2+) or Fe(2+) ion per subunit.</text>
</comment>
<evidence type="ECO:0000313" key="13">
    <source>
        <dbReference type="EMBL" id="RHD06356.1"/>
    </source>
</evidence>
<keyword evidence="8" id="KW-0408">Iron</keyword>
<dbReference type="InterPro" id="IPR002481">
    <property type="entry name" value="FUR"/>
</dbReference>
<evidence type="ECO:0000313" key="14">
    <source>
        <dbReference type="EMBL" id="RHE98793.1"/>
    </source>
</evidence>
<dbReference type="Proteomes" id="UP000049828">
    <property type="component" value="Unassembled WGS sequence"/>
</dbReference>
<evidence type="ECO:0000313" key="20">
    <source>
        <dbReference type="Proteomes" id="UP000286271"/>
    </source>
</evidence>
<evidence type="ECO:0000313" key="11">
    <source>
        <dbReference type="EMBL" id="CUN38462.1"/>
    </source>
</evidence>
<feature type="binding site" evidence="7">
    <location>
        <position position="120"/>
    </location>
    <ligand>
        <name>Zn(2+)</name>
        <dbReference type="ChEBI" id="CHEBI:29105"/>
    </ligand>
</feature>
<dbReference type="Proteomes" id="UP000095395">
    <property type="component" value="Unassembled WGS sequence"/>
</dbReference>
<dbReference type="GO" id="GO:0003700">
    <property type="term" value="F:DNA-binding transcription factor activity"/>
    <property type="evidence" value="ECO:0007669"/>
    <property type="project" value="InterPro"/>
</dbReference>
<dbReference type="EMBL" id="CVRS01000063">
    <property type="protein sequence ID" value="CRL36194.1"/>
    <property type="molecule type" value="Genomic_DNA"/>
</dbReference>
<evidence type="ECO:0000313" key="10">
    <source>
        <dbReference type="EMBL" id="CUM91495.1"/>
    </source>
</evidence>